<protein>
    <recommendedName>
        <fullName evidence="3">YbaB/EbfC family DNA-binding protein</fullName>
    </recommendedName>
</protein>
<accession>A0A6I3KRX3</accession>
<dbReference type="Proteomes" id="UP000432464">
    <property type="component" value="Unassembled WGS sequence"/>
</dbReference>
<comment type="caution">
    <text evidence="1">The sequence shown here is derived from an EMBL/GenBank/DDBJ whole genome shotgun (WGS) entry which is preliminary data.</text>
</comment>
<name>A0A6I3KRX3_9NOCA</name>
<evidence type="ECO:0008006" key="3">
    <source>
        <dbReference type="Google" id="ProtNLM"/>
    </source>
</evidence>
<dbReference type="EMBL" id="WMBB01000001">
    <property type="protein sequence ID" value="MTE11568.1"/>
    <property type="molecule type" value="Genomic_DNA"/>
</dbReference>
<reference evidence="1 2" key="1">
    <citation type="submission" date="2019-11" db="EMBL/GenBank/DDBJ databases">
        <title>Nocardia sp. nov. CT2-14 isolated from soil.</title>
        <authorList>
            <person name="Kanchanasin P."/>
            <person name="Tanasupawat S."/>
            <person name="Yuki M."/>
            <person name="Kudo T."/>
        </authorList>
    </citation>
    <scope>NUCLEOTIDE SEQUENCE [LARGE SCALE GENOMIC DNA]</scope>
    <source>
        <strain evidence="1 2">CT2-14</strain>
    </source>
</reference>
<evidence type="ECO:0000313" key="2">
    <source>
        <dbReference type="Proteomes" id="UP000432464"/>
    </source>
</evidence>
<dbReference type="AlphaFoldDB" id="A0A6I3KRX3"/>
<evidence type="ECO:0000313" key="1">
    <source>
        <dbReference type="EMBL" id="MTE11568.1"/>
    </source>
</evidence>
<sequence length="121" mass="13203">MTDEGDVSSEAVQDDWPSVTTATFTGSIRIRTTEQGLPLAIKVDPAELHRDPAQLAGEVLRLCQKAANRAGLALRKQLEEDGLDSAGLARTGLPTEADVARQEIVEEQDYDTEPQSWLRTV</sequence>
<organism evidence="1 2">
    <name type="scientific">Nocardia aurantiaca</name>
    <dbReference type="NCBI Taxonomy" id="2675850"/>
    <lineage>
        <taxon>Bacteria</taxon>
        <taxon>Bacillati</taxon>
        <taxon>Actinomycetota</taxon>
        <taxon>Actinomycetes</taxon>
        <taxon>Mycobacteriales</taxon>
        <taxon>Nocardiaceae</taxon>
        <taxon>Nocardia</taxon>
    </lineage>
</organism>
<dbReference type="RefSeq" id="WP_154786064.1">
    <property type="nucleotide sequence ID" value="NZ_WMBB01000001.1"/>
</dbReference>
<keyword evidence="2" id="KW-1185">Reference proteome</keyword>
<gene>
    <name evidence="1" type="ORF">GLP40_02030</name>
</gene>
<proteinExistence type="predicted"/>